<keyword evidence="5 12" id="KW-0963">Cytoplasm</keyword>
<feature type="domain" description="tRNA uridine 5-carboxymethylaminomethyl modification enzyme C-terminal subdomain" evidence="13">
    <location>
        <begin position="543"/>
        <end position="614"/>
    </location>
</feature>
<evidence type="ECO:0000256" key="10">
    <source>
        <dbReference type="ARBA" id="ARBA00025948"/>
    </source>
</evidence>
<comment type="similarity">
    <text evidence="3 12">Belongs to the MnmG family.</text>
</comment>
<dbReference type="Gene3D" id="1.10.10.1800">
    <property type="entry name" value="tRNA uridine 5-carboxymethylaminomethyl modification enzyme MnmG/GidA"/>
    <property type="match status" value="1"/>
</dbReference>
<dbReference type="FunFam" id="1.10.150.570:FF:000001">
    <property type="entry name" value="tRNA uridine 5-carboxymethylaminomethyl modification enzyme MnmG"/>
    <property type="match status" value="1"/>
</dbReference>
<feature type="binding site" evidence="12">
    <location>
        <begin position="13"/>
        <end position="18"/>
    </location>
    <ligand>
        <name>FAD</name>
        <dbReference type="ChEBI" id="CHEBI:57692"/>
    </ligand>
</feature>
<dbReference type="Proteomes" id="UP000000466">
    <property type="component" value="Chromosome"/>
</dbReference>
<keyword evidence="9 12" id="KW-0520">NAD</keyword>
<evidence type="ECO:0000256" key="4">
    <source>
        <dbReference type="ARBA" id="ARBA00020461"/>
    </source>
</evidence>
<dbReference type="KEGG" id="saga:M5M_12480"/>
<sequence>MDYPSQFDVIVIGGGHAGTEACLASARMGMKTLLLTHNVETLGQMSCNPAIGGIGKSHLVKEIDALGGAMATATDLGGIQFRVLNARKGPAVRATRAQADRVLYKAAVREILENQPNLWIFQQAAEDLIVENHRVTGVLTQMGLRFRAPAVVLTTGTFLGGKIHIGLQNYAGGRAGDPPSIALADRLRALDLPVDRLKTGTPPRIDARSVNFEGLEQQWGDDPRPVMSYLGSRSQHPEQRCCWITYTNSQTHDIIRGGLDRSPMYSGVIEGVGPRYCPSIEDKIHRFADKDKHQVFIEPEGLTTHELYPNGISTSLPFDVQLNLVRSIKGFENAHIVRPGYAIEYDYFNPQALSYSLETKAIGGLFFAGQINGTTGYEEAGIQGLLAGTNAALQVQGKAPWCPGRDEAYLGVLVDDLITLGTQEPYRMFTSRAEYRLLLREDNADLRLTEKGRELGLVDDVRWAAFNQKREAIARENQRLKDTWIQAKSDAAKTLANITGSELTREYSLHDLLKRPELTYAHVTAFDPVAVDEAVAEQVEIGIKYAGYIDRQQEDIDRLRANEAMLLPADLDYSAVDGLSNEVKQKLSQLKPETLAKASRIPGVTPAAVSLLMIYLKKRGLLKRPATENTRAV</sequence>
<comment type="subunit">
    <text evidence="10 12">Homodimer. Heterotetramer of two MnmE and two MnmG subunits.</text>
</comment>
<dbReference type="eggNOG" id="COG0445">
    <property type="taxonomic scope" value="Bacteria"/>
</dbReference>
<evidence type="ECO:0000256" key="7">
    <source>
        <dbReference type="ARBA" id="ARBA00022694"/>
    </source>
</evidence>
<dbReference type="SMART" id="SM01228">
    <property type="entry name" value="GIDA_assoc_3"/>
    <property type="match status" value="1"/>
</dbReference>
<evidence type="ECO:0000313" key="16">
    <source>
        <dbReference type="Proteomes" id="UP000000466"/>
    </source>
</evidence>
<gene>
    <name evidence="12 15" type="primary">gidA</name>
    <name evidence="12" type="synonym">mnmG</name>
    <name evidence="15" type="ordered locus">M5M_12480</name>
</gene>
<dbReference type="InterPro" id="IPR020595">
    <property type="entry name" value="MnmG-rel_CS"/>
</dbReference>
<dbReference type="NCBIfam" id="TIGR00136">
    <property type="entry name" value="mnmG_gidA"/>
    <property type="match status" value="1"/>
</dbReference>
<comment type="function">
    <text evidence="2 12">NAD-binding protein involved in the addition of a carboxymethylaminomethyl (cmnm) group at the wobble position (U34) of certain tRNAs, forming tRNA-cmnm(5)s(2)U34.</text>
</comment>
<dbReference type="InterPro" id="IPR004416">
    <property type="entry name" value="MnmG"/>
</dbReference>
<dbReference type="FunFam" id="3.50.50.60:FF:000002">
    <property type="entry name" value="tRNA uridine 5-carboxymethylaminomethyl modification enzyme MnmG"/>
    <property type="match status" value="1"/>
</dbReference>
<evidence type="ECO:0000256" key="3">
    <source>
        <dbReference type="ARBA" id="ARBA00007653"/>
    </source>
</evidence>
<accession>H8YHY7</accession>
<dbReference type="HAMAP" id="MF_00129">
    <property type="entry name" value="MnmG_GidA"/>
    <property type="match status" value="1"/>
</dbReference>
<dbReference type="Pfam" id="PF13932">
    <property type="entry name" value="SAM_GIDA_C"/>
    <property type="match status" value="1"/>
</dbReference>
<dbReference type="InterPro" id="IPR040131">
    <property type="entry name" value="MnmG_N"/>
</dbReference>
<comment type="subcellular location">
    <subcellularLocation>
        <location evidence="12">Cytoplasm</location>
    </subcellularLocation>
</comment>
<proteinExistence type="inferred from homology"/>
<keyword evidence="7 12" id="KW-0819">tRNA processing</keyword>
<protein>
    <recommendedName>
        <fullName evidence="4 12">tRNA uridine 5-carboxymethylaminomethyl modification enzyme MnmG</fullName>
    </recommendedName>
    <alternativeName>
        <fullName evidence="11 12">Glucose-inhibited division protein A</fullName>
    </alternativeName>
</protein>
<dbReference type="Pfam" id="PF21680">
    <property type="entry name" value="GIDA_C_1st"/>
    <property type="match status" value="1"/>
</dbReference>
<keyword evidence="16" id="KW-1185">Reference proteome</keyword>
<organism evidence="14">
    <name type="scientific">Simiduia agarivorans (strain DSM 21679 / JCM 13881 / BCRC 17597 / SA1)</name>
    <dbReference type="NCBI Taxonomy" id="1117647"/>
    <lineage>
        <taxon>Bacteria</taxon>
        <taxon>Pseudomonadati</taxon>
        <taxon>Pseudomonadota</taxon>
        <taxon>Gammaproteobacteria</taxon>
        <taxon>Cellvibrionales</taxon>
        <taxon>Cellvibrionaceae</taxon>
        <taxon>Simiduia</taxon>
    </lineage>
</organism>
<dbReference type="FunFam" id="3.50.50.60:FF:000010">
    <property type="entry name" value="tRNA uridine 5-carboxymethylaminomethyl modification enzyme MnmG"/>
    <property type="match status" value="1"/>
</dbReference>
<evidence type="ECO:0000259" key="13">
    <source>
        <dbReference type="SMART" id="SM01228"/>
    </source>
</evidence>
<dbReference type="EMBL" id="JF683357">
    <property type="protein sequence ID" value="AFD30837.1"/>
    <property type="molecule type" value="Genomic_DNA"/>
</dbReference>
<dbReference type="OrthoDB" id="9815560at2"/>
<keyword evidence="8 12" id="KW-0274">FAD</keyword>
<dbReference type="PANTHER" id="PTHR11806:SF0">
    <property type="entry name" value="PROTEIN MTO1 HOMOLOG, MITOCHONDRIAL"/>
    <property type="match status" value="1"/>
</dbReference>
<dbReference type="Gene3D" id="3.50.50.60">
    <property type="entry name" value="FAD/NAD(P)-binding domain"/>
    <property type="match status" value="2"/>
</dbReference>
<reference evidence="15 16" key="2">
    <citation type="journal article" date="2013" name="Genome Announc.">
        <title>Complete genome sequence of Simiduia agarivorans SA1(T), a marine bacterium able to degrade a variety of polysaccharides.</title>
        <authorList>
            <person name="Lin S.Y."/>
            <person name="Shieh W.Y."/>
            <person name="Chen J.S."/>
            <person name="Tang S.L."/>
        </authorList>
    </citation>
    <scope>NUCLEOTIDE SEQUENCE [LARGE SCALE GENOMIC DNA]</scope>
    <source>
        <strain evidence="16">DSM 21679 / JCM 13881 / BCRC 17597 / SA1</strain>
        <strain evidence="15">SA1</strain>
    </source>
</reference>
<evidence type="ECO:0000256" key="1">
    <source>
        <dbReference type="ARBA" id="ARBA00001974"/>
    </source>
</evidence>
<feature type="binding site" evidence="12">
    <location>
        <begin position="273"/>
        <end position="287"/>
    </location>
    <ligand>
        <name>NAD(+)</name>
        <dbReference type="ChEBI" id="CHEBI:57540"/>
    </ligand>
</feature>
<dbReference type="STRING" id="1117647.M5M_12480"/>
<dbReference type="GO" id="GO:0050660">
    <property type="term" value="F:flavin adenine dinucleotide binding"/>
    <property type="evidence" value="ECO:0007669"/>
    <property type="project" value="UniProtKB-UniRule"/>
</dbReference>
<evidence type="ECO:0000313" key="14">
    <source>
        <dbReference type="EMBL" id="AFD30837.1"/>
    </source>
</evidence>
<evidence type="ECO:0000256" key="9">
    <source>
        <dbReference type="ARBA" id="ARBA00023027"/>
    </source>
</evidence>
<dbReference type="GO" id="GO:0005829">
    <property type="term" value="C:cytosol"/>
    <property type="evidence" value="ECO:0007669"/>
    <property type="project" value="TreeGrafter"/>
</dbReference>
<dbReference type="FunFam" id="1.10.10.1800:FF:000001">
    <property type="entry name" value="tRNA uridine 5-carboxymethylaminomethyl modification enzyme MnmG"/>
    <property type="match status" value="1"/>
</dbReference>
<evidence type="ECO:0000313" key="15">
    <source>
        <dbReference type="EMBL" id="AFU99652.1"/>
    </source>
</evidence>
<dbReference type="GO" id="GO:0030488">
    <property type="term" value="P:tRNA methylation"/>
    <property type="evidence" value="ECO:0007669"/>
    <property type="project" value="TreeGrafter"/>
</dbReference>
<dbReference type="AlphaFoldDB" id="H8YHY7"/>
<evidence type="ECO:0000256" key="11">
    <source>
        <dbReference type="ARBA" id="ARBA00031800"/>
    </source>
</evidence>
<dbReference type="EMBL" id="CP003746">
    <property type="protein sequence ID" value="AFU99652.1"/>
    <property type="molecule type" value="Genomic_DNA"/>
</dbReference>
<evidence type="ECO:0000256" key="12">
    <source>
        <dbReference type="HAMAP-Rule" id="MF_00129"/>
    </source>
</evidence>
<dbReference type="InterPro" id="IPR049312">
    <property type="entry name" value="GIDA_C_N"/>
</dbReference>
<evidence type="ECO:0000256" key="6">
    <source>
        <dbReference type="ARBA" id="ARBA00022630"/>
    </source>
</evidence>
<dbReference type="HOGENOM" id="CLU_007831_2_2_6"/>
<dbReference type="InterPro" id="IPR002218">
    <property type="entry name" value="MnmG-rel"/>
</dbReference>
<dbReference type="Pfam" id="PF01134">
    <property type="entry name" value="GIDA"/>
    <property type="match status" value="1"/>
</dbReference>
<evidence type="ECO:0000256" key="5">
    <source>
        <dbReference type="ARBA" id="ARBA00022490"/>
    </source>
</evidence>
<evidence type="ECO:0000256" key="8">
    <source>
        <dbReference type="ARBA" id="ARBA00022827"/>
    </source>
</evidence>
<dbReference type="SUPFAM" id="SSF51905">
    <property type="entry name" value="FAD/NAD(P)-binding domain"/>
    <property type="match status" value="1"/>
</dbReference>
<comment type="caution">
    <text evidence="12">Lacks conserved residue(s) required for the propagation of feature annotation.</text>
</comment>
<dbReference type="InterPro" id="IPR036188">
    <property type="entry name" value="FAD/NAD-bd_sf"/>
</dbReference>
<dbReference type="GO" id="GO:0002098">
    <property type="term" value="P:tRNA wobble uridine modification"/>
    <property type="evidence" value="ECO:0007669"/>
    <property type="project" value="InterPro"/>
</dbReference>
<dbReference type="InterPro" id="IPR026904">
    <property type="entry name" value="MnmG_C"/>
</dbReference>
<dbReference type="Gene3D" id="1.10.150.570">
    <property type="entry name" value="GidA associated domain, C-terminal subdomain"/>
    <property type="match status" value="1"/>
</dbReference>
<dbReference type="PROSITE" id="PS01280">
    <property type="entry name" value="GIDA_1"/>
    <property type="match status" value="1"/>
</dbReference>
<dbReference type="InterPro" id="IPR047001">
    <property type="entry name" value="MnmG_C_subdom"/>
</dbReference>
<name>H8YHY7_SIMAS</name>
<dbReference type="RefSeq" id="WP_015047816.1">
    <property type="nucleotide sequence ID" value="NC_018868.3"/>
</dbReference>
<dbReference type="PANTHER" id="PTHR11806">
    <property type="entry name" value="GLUCOSE INHIBITED DIVISION PROTEIN A"/>
    <property type="match status" value="1"/>
</dbReference>
<dbReference type="InterPro" id="IPR044920">
    <property type="entry name" value="MnmG_C_subdom_sf"/>
</dbReference>
<evidence type="ECO:0000256" key="2">
    <source>
        <dbReference type="ARBA" id="ARBA00003717"/>
    </source>
</evidence>
<keyword evidence="6 12" id="KW-0285">Flavoprotein</keyword>
<comment type="cofactor">
    <cofactor evidence="1 12">
        <name>FAD</name>
        <dbReference type="ChEBI" id="CHEBI:57692"/>
    </cofactor>
</comment>
<reference evidence="14" key="1">
    <citation type="submission" date="2011-03" db="EMBL/GenBank/DDBJ databases">
        <title>Cell division related genes in Simiduia agarivorans SA1.</title>
        <authorList>
            <person name="Lin S.Y."/>
            <person name="Shieh W.Y."/>
            <person name="Tang S.-L."/>
        </authorList>
    </citation>
    <scope>NUCLEOTIDE SEQUENCE</scope>
    <source>
        <strain evidence="14">SA1</strain>
    </source>
</reference>